<evidence type="ECO:0000256" key="4">
    <source>
        <dbReference type="ARBA" id="ARBA00023157"/>
    </source>
</evidence>
<dbReference type="AlphaFoldDB" id="A0A6G9XRK8"/>
<gene>
    <name evidence="9" type="ORF">F5X71_15545</name>
</gene>
<evidence type="ECO:0000313" key="10">
    <source>
        <dbReference type="Proteomes" id="UP000501705"/>
    </source>
</evidence>
<feature type="domain" description="Thioredoxin-like fold" evidence="8">
    <location>
        <begin position="91"/>
        <end position="251"/>
    </location>
</feature>
<keyword evidence="7" id="KW-0472">Membrane</keyword>
<sequence length="264" mass="27702">MNTSRSGWPSLPPRGDRNRTVLACMVAGALLFAVISGISVALVAQDLSRDFVGTAVAAPQTPQQPATGQQPAAEQQQPLAAMPTNVTATGAIPIGDPAAKTVVRVVADLQCPACQAFEQANATALEDAATRGSALIEYNIISFLDRASTTQYSSRAGNAAYCVAEADPARFHGWLATMFEQQPAEGGDGLPDTELIAIAQAAGYTETTVAQCITDRRYDAYLRAKTKEIIDGGIRSTPTVLIDDQPVADAKQLFTPNGLAPALR</sequence>
<accession>A0A6G9XRK8</accession>
<dbReference type="Gene3D" id="3.40.30.10">
    <property type="entry name" value="Glutaredoxin"/>
    <property type="match status" value="1"/>
</dbReference>
<evidence type="ECO:0000256" key="7">
    <source>
        <dbReference type="SAM" id="Phobius"/>
    </source>
</evidence>
<protein>
    <submittedName>
        <fullName evidence="9">Thioredoxin domain-containing protein</fullName>
    </submittedName>
</protein>
<dbReference type="Pfam" id="PF13462">
    <property type="entry name" value="Thioredoxin_4"/>
    <property type="match status" value="1"/>
</dbReference>
<dbReference type="RefSeq" id="WP_167462618.1">
    <property type="nucleotide sequence ID" value="NZ_CP046171.1"/>
</dbReference>
<dbReference type="EMBL" id="CP046171">
    <property type="protein sequence ID" value="QIS03547.1"/>
    <property type="molecule type" value="Genomic_DNA"/>
</dbReference>
<proteinExistence type="inferred from homology"/>
<reference evidence="9 10" key="1">
    <citation type="journal article" date="2019" name="ACS Chem. Biol.">
        <title>Identification and Mobilization of a Cryptic Antibiotic Biosynthesis Gene Locus from a Human-Pathogenic Nocardia Isolate.</title>
        <authorList>
            <person name="Herisse M."/>
            <person name="Ishida K."/>
            <person name="Porter J.L."/>
            <person name="Howden B."/>
            <person name="Hertweck C."/>
            <person name="Stinear T.P."/>
            <person name="Pidot S.J."/>
        </authorList>
    </citation>
    <scope>NUCLEOTIDE SEQUENCE [LARGE SCALE GENOMIC DNA]</scope>
    <source>
        <strain evidence="9 10">AUSMDU00024985</strain>
    </source>
</reference>
<dbReference type="InterPro" id="IPR036249">
    <property type="entry name" value="Thioredoxin-like_sf"/>
</dbReference>
<evidence type="ECO:0000256" key="5">
    <source>
        <dbReference type="ARBA" id="ARBA00023284"/>
    </source>
</evidence>
<keyword evidence="4" id="KW-1015">Disulfide bond</keyword>
<keyword evidence="2" id="KW-0732">Signal</keyword>
<keyword evidence="3" id="KW-0560">Oxidoreductase</keyword>
<comment type="similarity">
    <text evidence="1">Belongs to the thioredoxin family. DsbA subfamily.</text>
</comment>
<evidence type="ECO:0000259" key="8">
    <source>
        <dbReference type="Pfam" id="PF13462"/>
    </source>
</evidence>
<organism evidence="9 10">
    <name type="scientific">Nocardia brasiliensis</name>
    <dbReference type="NCBI Taxonomy" id="37326"/>
    <lineage>
        <taxon>Bacteria</taxon>
        <taxon>Bacillati</taxon>
        <taxon>Actinomycetota</taxon>
        <taxon>Actinomycetes</taxon>
        <taxon>Mycobacteriales</taxon>
        <taxon>Nocardiaceae</taxon>
        <taxon>Nocardia</taxon>
    </lineage>
</organism>
<keyword evidence="5" id="KW-0676">Redox-active center</keyword>
<feature type="transmembrane region" description="Helical" evidence="7">
    <location>
        <begin position="21"/>
        <end position="44"/>
    </location>
</feature>
<feature type="region of interest" description="Disordered" evidence="6">
    <location>
        <begin position="59"/>
        <end position="78"/>
    </location>
</feature>
<dbReference type="InterPro" id="IPR012336">
    <property type="entry name" value="Thioredoxin-like_fold"/>
</dbReference>
<name>A0A6G9XRK8_NOCBR</name>
<keyword evidence="7" id="KW-1133">Transmembrane helix</keyword>
<evidence type="ECO:0000313" key="9">
    <source>
        <dbReference type="EMBL" id="QIS03547.1"/>
    </source>
</evidence>
<dbReference type="SUPFAM" id="SSF52833">
    <property type="entry name" value="Thioredoxin-like"/>
    <property type="match status" value="1"/>
</dbReference>
<evidence type="ECO:0000256" key="3">
    <source>
        <dbReference type="ARBA" id="ARBA00023002"/>
    </source>
</evidence>
<keyword evidence="7" id="KW-0812">Transmembrane</keyword>
<evidence type="ECO:0000256" key="1">
    <source>
        <dbReference type="ARBA" id="ARBA00005791"/>
    </source>
</evidence>
<dbReference type="GO" id="GO:0016491">
    <property type="term" value="F:oxidoreductase activity"/>
    <property type="evidence" value="ECO:0007669"/>
    <property type="project" value="UniProtKB-KW"/>
</dbReference>
<evidence type="ECO:0000256" key="6">
    <source>
        <dbReference type="SAM" id="MobiDB-lite"/>
    </source>
</evidence>
<dbReference type="PANTHER" id="PTHR13887">
    <property type="entry name" value="GLUTATHIONE S-TRANSFERASE KAPPA"/>
    <property type="match status" value="1"/>
</dbReference>
<dbReference type="PANTHER" id="PTHR13887:SF14">
    <property type="entry name" value="DISULFIDE BOND FORMATION PROTEIN D"/>
    <property type="match status" value="1"/>
</dbReference>
<dbReference type="Proteomes" id="UP000501705">
    <property type="component" value="Chromosome"/>
</dbReference>
<evidence type="ECO:0000256" key="2">
    <source>
        <dbReference type="ARBA" id="ARBA00022729"/>
    </source>
</evidence>